<dbReference type="AlphaFoldDB" id="A0AAN6TGU4"/>
<keyword evidence="1" id="KW-1133">Transmembrane helix</keyword>
<protein>
    <submittedName>
        <fullName evidence="2">Uncharacterized protein</fullName>
    </submittedName>
</protein>
<evidence type="ECO:0000313" key="2">
    <source>
        <dbReference type="EMBL" id="KAK4114191.1"/>
    </source>
</evidence>
<evidence type="ECO:0000256" key="1">
    <source>
        <dbReference type="SAM" id="Phobius"/>
    </source>
</evidence>
<keyword evidence="3" id="KW-1185">Reference proteome</keyword>
<keyword evidence="1" id="KW-0812">Transmembrane</keyword>
<reference evidence="2" key="2">
    <citation type="submission" date="2023-05" db="EMBL/GenBank/DDBJ databases">
        <authorList>
            <consortium name="Lawrence Berkeley National Laboratory"/>
            <person name="Steindorff A."/>
            <person name="Hensen N."/>
            <person name="Bonometti L."/>
            <person name="Westerberg I."/>
            <person name="Brannstrom I.O."/>
            <person name="Guillou S."/>
            <person name="Cros-Aarteil S."/>
            <person name="Calhoun S."/>
            <person name="Haridas S."/>
            <person name="Kuo A."/>
            <person name="Mondo S."/>
            <person name="Pangilinan J."/>
            <person name="Riley R."/>
            <person name="Labutti K."/>
            <person name="Andreopoulos B."/>
            <person name="Lipzen A."/>
            <person name="Chen C."/>
            <person name="Yanf M."/>
            <person name="Daum C."/>
            <person name="Ng V."/>
            <person name="Clum A."/>
            <person name="Ohm R."/>
            <person name="Martin F."/>
            <person name="Silar P."/>
            <person name="Natvig D."/>
            <person name="Lalanne C."/>
            <person name="Gautier V."/>
            <person name="Ament-Velasquez S.L."/>
            <person name="Kruys A."/>
            <person name="Hutchinson M.I."/>
            <person name="Powell A.J."/>
            <person name="Barry K."/>
            <person name="Miller A.N."/>
            <person name="Grigoriev I.V."/>
            <person name="Debuchy R."/>
            <person name="Gladieux P."/>
            <person name="Thoren M.H."/>
            <person name="Johannesson H."/>
        </authorList>
    </citation>
    <scope>NUCLEOTIDE SEQUENCE</scope>
    <source>
        <strain evidence="2">CBS 508.74</strain>
    </source>
</reference>
<feature type="transmembrane region" description="Helical" evidence="1">
    <location>
        <begin position="71"/>
        <end position="93"/>
    </location>
</feature>
<comment type="caution">
    <text evidence="2">The sequence shown here is derived from an EMBL/GenBank/DDBJ whole genome shotgun (WGS) entry which is preliminary data.</text>
</comment>
<organism evidence="2 3">
    <name type="scientific">Canariomyces notabilis</name>
    <dbReference type="NCBI Taxonomy" id="2074819"/>
    <lineage>
        <taxon>Eukaryota</taxon>
        <taxon>Fungi</taxon>
        <taxon>Dikarya</taxon>
        <taxon>Ascomycota</taxon>
        <taxon>Pezizomycotina</taxon>
        <taxon>Sordariomycetes</taxon>
        <taxon>Sordariomycetidae</taxon>
        <taxon>Sordariales</taxon>
        <taxon>Chaetomiaceae</taxon>
        <taxon>Canariomyces</taxon>
    </lineage>
</organism>
<reference evidence="2" key="1">
    <citation type="journal article" date="2023" name="Mol. Phylogenet. Evol.">
        <title>Genome-scale phylogeny and comparative genomics of the fungal order Sordariales.</title>
        <authorList>
            <person name="Hensen N."/>
            <person name="Bonometti L."/>
            <person name="Westerberg I."/>
            <person name="Brannstrom I.O."/>
            <person name="Guillou S."/>
            <person name="Cros-Aarteil S."/>
            <person name="Calhoun S."/>
            <person name="Haridas S."/>
            <person name="Kuo A."/>
            <person name="Mondo S."/>
            <person name="Pangilinan J."/>
            <person name="Riley R."/>
            <person name="LaButti K."/>
            <person name="Andreopoulos B."/>
            <person name="Lipzen A."/>
            <person name="Chen C."/>
            <person name="Yan M."/>
            <person name="Daum C."/>
            <person name="Ng V."/>
            <person name="Clum A."/>
            <person name="Steindorff A."/>
            <person name="Ohm R.A."/>
            <person name="Martin F."/>
            <person name="Silar P."/>
            <person name="Natvig D.O."/>
            <person name="Lalanne C."/>
            <person name="Gautier V."/>
            <person name="Ament-Velasquez S.L."/>
            <person name="Kruys A."/>
            <person name="Hutchinson M.I."/>
            <person name="Powell A.J."/>
            <person name="Barry K."/>
            <person name="Miller A.N."/>
            <person name="Grigoriev I.V."/>
            <person name="Debuchy R."/>
            <person name="Gladieux P."/>
            <person name="Hiltunen Thoren M."/>
            <person name="Johannesson H."/>
        </authorList>
    </citation>
    <scope>NUCLEOTIDE SEQUENCE</scope>
    <source>
        <strain evidence="2">CBS 508.74</strain>
    </source>
</reference>
<keyword evidence="1" id="KW-0472">Membrane</keyword>
<gene>
    <name evidence="2" type="ORF">N656DRAFT_576499</name>
</gene>
<feature type="transmembrane region" description="Helical" evidence="1">
    <location>
        <begin position="105"/>
        <end position="124"/>
    </location>
</feature>
<name>A0AAN6TGU4_9PEZI</name>
<evidence type="ECO:0000313" key="3">
    <source>
        <dbReference type="Proteomes" id="UP001302812"/>
    </source>
</evidence>
<dbReference type="EMBL" id="MU853337">
    <property type="protein sequence ID" value="KAK4114191.1"/>
    <property type="molecule type" value="Genomic_DNA"/>
</dbReference>
<dbReference type="GeneID" id="89934281"/>
<sequence>MTRFIRVFVAVIGRMLRCQQPTGPSRRAEETRDSPSLARLLILPRSTGLNLDPRNPCSPFSPGRTSRLYRFLASLAYGIVSFWSASLPLLLLLSAFRFPPQNLDHALYGFAWVASLCALLRPSLSL</sequence>
<dbReference type="Proteomes" id="UP001302812">
    <property type="component" value="Unassembled WGS sequence"/>
</dbReference>
<dbReference type="RefSeq" id="XP_064671761.1">
    <property type="nucleotide sequence ID" value="XM_064810156.1"/>
</dbReference>
<accession>A0AAN6TGU4</accession>
<proteinExistence type="predicted"/>